<dbReference type="Pfam" id="PF00005">
    <property type="entry name" value="ABC_tran"/>
    <property type="match status" value="1"/>
</dbReference>
<dbReference type="SUPFAM" id="SSF52540">
    <property type="entry name" value="P-loop containing nucleoside triphosphate hydrolases"/>
    <property type="match status" value="1"/>
</dbReference>
<evidence type="ECO:0000259" key="4">
    <source>
        <dbReference type="Pfam" id="PF00005"/>
    </source>
</evidence>
<dbReference type="GO" id="GO:0015807">
    <property type="term" value="P:L-amino acid transport"/>
    <property type="evidence" value="ECO:0007669"/>
    <property type="project" value="TreeGrafter"/>
</dbReference>
<keyword evidence="2" id="KW-0813">Transport</keyword>
<dbReference type="Gene3D" id="3.40.50.300">
    <property type="entry name" value="P-loop containing nucleotide triphosphate hydrolases"/>
    <property type="match status" value="1"/>
</dbReference>
<dbReference type="PANTHER" id="PTHR43820">
    <property type="entry name" value="HIGH-AFFINITY BRANCHED-CHAIN AMINO ACID TRANSPORT ATP-BINDING PROTEIN LIVF"/>
    <property type="match status" value="1"/>
</dbReference>
<dbReference type="PANTHER" id="PTHR43820:SF2">
    <property type="entry name" value="ABC TRANSPORTER ATP-BINDING PROTEIN"/>
    <property type="match status" value="1"/>
</dbReference>
<proteinExistence type="inferred from homology"/>
<gene>
    <name evidence="5" type="ORF">METZ01_LOCUS421948</name>
</gene>
<evidence type="ECO:0000256" key="1">
    <source>
        <dbReference type="ARBA" id="ARBA00005417"/>
    </source>
</evidence>
<reference evidence="5" key="1">
    <citation type="submission" date="2018-05" db="EMBL/GenBank/DDBJ databases">
        <authorList>
            <person name="Lanie J.A."/>
            <person name="Ng W.-L."/>
            <person name="Kazmierczak K.M."/>
            <person name="Andrzejewski T.M."/>
            <person name="Davidsen T.M."/>
            <person name="Wayne K.J."/>
            <person name="Tettelin H."/>
            <person name="Glass J.I."/>
            <person name="Rusch D."/>
            <person name="Podicherti R."/>
            <person name="Tsui H.-C.T."/>
            <person name="Winkler M.E."/>
        </authorList>
    </citation>
    <scope>NUCLEOTIDE SEQUENCE</scope>
</reference>
<dbReference type="AlphaFoldDB" id="A0A382XE01"/>
<evidence type="ECO:0000256" key="3">
    <source>
        <dbReference type="ARBA" id="ARBA00022970"/>
    </source>
</evidence>
<feature type="non-terminal residue" evidence="5">
    <location>
        <position position="1"/>
    </location>
</feature>
<dbReference type="EMBL" id="UINC01166896">
    <property type="protein sequence ID" value="SVD69094.1"/>
    <property type="molecule type" value="Genomic_DNA"/>
</dbReference>
<organism evidence="5">
    <name type="scientific">marine metagenome</name>
    <dbReference type="NCBI Taxonomy" id="408172"/>
    <lineage>
        <taxon>unclassified sequences</taxon>
        <taxon>metagenomes</taxon>
        <taxon>ecological metagenomes</taxon>
    </lineage>
</organism>
<dbReference type="GO" id="GO:0005524">
    <property type="term" value="F:ATP binding"/>
    <property type="evidence" value="ECO:0007669"/>
    <property type="project" value="InterPro"/>
</dbReference>
<sequence>CGATELSGGQQKFVAFARALMVGTQLLLLDEPSEGIAPIFAQRMNEILADLKKEGESVLVAESNDTHVAGILDQTFVIERGSIVAN</sequence>
<dbReference type="InterPro" id="IPR003439">
    <property type="entry name" value="ABC_transporter-like_ATP-bd"/>
</dbReference>
<dbReference type="InterPro" id="IPR027417">
    <property type="entry name" value="P-loop_NTPase"/>
</dbReference>
<name>A0A382XE01_9ZZZZ</name>
<protein>
    <recommendedName>
        <fullName evidence="4">ABC transporter domain-containing protein</fullName>
    </recommendedName>
</protein>
<evidence type="ECO:0000313" key="5">
    <source>
        <dbReference type="EMBL" id="SVD69094.1"/>
    </source>
</evidence>
<dbReference type="GO" id="GO:0015658">
    <property type="term" value="F:branched-chain amino acid transmembrane transporter activity"/>
    <property type="evidence" value="ECO:0007669"/>
    <property type="project" value="TreeGrafter"/>
</dbReference>
<dbReference type="InterPro" id="IPR052156">
    <property type="entry name" value="BCAA_Transport_ATP-bd_LivF"/>
</dbReference>
<keyword evidence="3" id="KW-0029">Amino-acid transport</keyword>
<dbReference type="GO" id="GO:0016887">
    <property type="term" value="F:ATP hydrolysis activity"/>
    <property type="evidence" value="ECO:0007669"/>
    <property type="project" value="InterPro"/>
</dbReference>
<feature type="domain" description="ABC transporter" evidence="4">
    <location>
        <begin position="4"/>
        <end position="33"/>
    </location>
</feature>
<accession>A0A382XE01</accession>
<evidence type="ECO:0000256" key="2">
    <source>
        <dbReference type="ARBA" id="ARBA00022448"/>
    </source>
</evidence>
<comment type="similarity">
    <text evidence="1">Belongs to the ABC transporter superfamily.</text>
</comment>